<evidence type="ECO:0000256" key="1">
    <source>
        <dbReference type="ARBA" id="ARBA00023157"/>
    </source>
</evidence>
<keyword evidence="4" id="KW-0732">Signal</keyword>
<dbReference type="Gene3D" id="2.40.10.10">
    <property type="entry name" value="Trypsin-like serine proteases"/>
    <property type="match status" value="1"/>
</dbReference>
<dbReference type="PROSITE" id="PS00135">
    <property type="entry name" value="TRYPSIN_SER"/>
    <property type="match status" value="1"/>
</dbReference>
<comment type="similarity">
    <text evidence="2">Belongs to the peptidase S1 family. CLIP subfamily.</text>
</comment>
<dbReference type="AlphaFoldDB" id="A0A6P7THW2"/>
<dbReference type="Pfam" id="PF00089">
    <property type="entry name" value="Trypsin"/>
    <property type="match status" value="1"/>
</dbReference>
<reference evidence="7" key="1">
    <citation type="submission" date="2025-08" db="UniProtKB">
        <authorList>
            <consortium name="RefSeq"/>
        </authorList>
    </citation>
    <scope>IDENTIFICATION</scope>
</reference>
<feature type="signal peptide" evidence="4">
    <location>
        <begin position="1"/>
        <end position="16"/>
    </location>
</feature>
<feature type="chain" id="PRO_5028021166" evidence="4">
    <location>
        <begin position="17"/>
        <end position="258"/>
    </location>
</feature>
<dbReference type="PROSITE" id="PS00134">
    <property type="entry name" value="TRYPSIN_HIS"/>
    <property type="match status" value="1"/>
</dbReference>
<dbReference type="SMART" id="SM00020">
    <property type="entry name" value="Tryp_SPc"/>
    <property type="match status" value="1"/>
</dbReference>
<dbReference type="InterPro" id="IPR001314">
    <property type="entry name" value="Peptidase_S1A"/>
</dbReference>
<organism evidence="6 7">
    <name type="scientific">Octopus sinensis</name>
    <name type="common">East Asian common octopus</name>
    <dbReference type="NCBI Taxonomy" id="2607531"/>
    <lineage>
        <taxon>Eukaryota</taxon>
        <taxon>Metazoa</taxon>
        <taxon>Spiralia</taxon>
        <taxon>Lophotrochozoa</taxon>
        <taxon>Mollusca</taxon>
        <taxon>Cephalopoda</taxon>
        <taxon>Coleoidea</taxon>
        <taxon>Octopodiformes</taxon>
        <taxon>Octopoda</taxon>
        <taxon>Incirrata</taxon>
        <taxon>Octopodidae</taxon>
        <taxon>Octopus</taxon>
    </lineage>
</organism>
<evidence type="ECO:0000313" key="6">
    <source>
        <dbReference type="Proteomes" id="UP000515154"/>
    </source>
</evidence>
<dbReference type="RefSeq" id="XP_029651018.1">
    <property type="nucleotide sequence ID" value="XM_029795158.2"/>
</dbReference>
<dbReference type="GO" id="GO:0004252">
    <property type="term" value="F:serine-type endopeptidase activity"/>
    <property type="evidence" value="ECO:0007669"/>
    <property type="project" value="InterPro"/>
</dbReference>
<keyword evidence="3" id="KW-0645">Protease</keyword>
<dbReference type="PRINTS" id="PR00722">
    <property type="entry name" value="CHYMOTRYPSIN"/>
</dbReference>
<name>A0A6P7THW2_9MOLL</name>
<sequence>MLYLCCLSLAFVVAFAAPPNDQIVAGSAAGLCEFPSIVHLEVFDADHKDTYGACGGTLIDSTHVVTAAHCIEGNVNKVVVNIGTNKQNIYGDQSTTAKSFLIHAEYGSTDYIVKNDIAILTLATRIKPDNCVSFAPLAGAGESFDGARCIAAGWGDLGWKQNSPNDLQKVALPAIPTETCKQNSKMVISKGVLCAGDFRSGGPSTCQGDSGGPLYCPSKKTGQMVLAGVTSFGNKCDKEISAFSSVAYFRRWIDNNSR</sequence>
<dbReference type="InterPro" id="IPR033116">
    <property type="entry name" value="TRYPSIN_SER"/>
</dbReference>
<dbReference type="GO" id="GO:0006508">
    <property type="term" value="P:proteolysis"/>
    <property type="evidence" value="ECO:0007669"/>
    <property type="project" value="UniProtKB-KW"/>
</dbReference>
<evidence type="ECO:0000256" key="2">
    <source>
        <dbReference type="ARBA" id="ARBA00024195"/>
    </source>
</evidence>
<protein>
    <submittedName>
        <fullName evidence="7">Chymotrypsin-1</fullName>
    </submittedName>
</protein>
<dbReference type="InterPro" id="IPR018114">
    <property type="entry name" value="TRYPSIN_HIS"/>
</dbReference>
<dbReference type="PROSITE" id="PS50240">
    <property type="entry name" value="TRYPSIN_DOM"/>
    <property type="match status" value="1"/>
</dbReference>
<feature type="domain" description="Peptidase S1" evidence="5">
    <location>
        <begin position="23"/>
        <end position="258"/>
    </location>
</feature>
<keyword evidence="6" id="KW-1185">Reference proteome</keyword>
<evidence type="ECO:0000313" key="7">
    <source>
        <dbReference type="RefSeq" id="XP_029651018.1"/>
    </source>
</evidence>
<evidence type="ECO:0000256" key="4">
    <source>
        <dbReference type="SAM" id="SignalP"/>
    </source>
</evidence>
<keyword evidence="1" id="KW-1015">Disulfide bond</keyword>
<dbReference type="PANTHER" id="PTHR24256">
    <property type="entry name" value="TRYPTASE-RELATED"/>
    <property type="match status" value="1"/>
</dbReference>
<dbReference type="FunFam" id="2.40.10.10:FF:000068">
    <property type="entry name" value="transmembrane protease serine 2"/>
    <property type="match status" value="1"/>
</dbReference>
<evidence type="ECO:0000256" key="3">
    <source>
        <dbReference type="RuleBase" id="RU363034"/>
    </source>
</evidence>
<dbReference type="KEGG" id="osn:115224312"/>
<dbReference type="Proteomes" id="UP000515154">
    <property type="component" value="Linkage group LG25"/>
</dbReference>
<proteinExistence type="inferred from homology"/>
<evidence type="ECO:0000259" key="5">
    <source>
        <dbReference type="PROSITE" id="PS50240"/>
    </source>
</evidence>
<dbReference type="InterPro" id="IPR043504">
    <property type="entry name" value="Peptidase_S1_PA_chymotrypsin"/>
</dbReference>
<gene>
    <name evidence="7" type="primary">LOC115224312</name>
</gene>
<dbReference type="InterPro" id="IPR051487">
    <property type="entry name" value="Ser/Thr_Proteases_Immune/Dev"/>
</dbReference>
<dbReference type="InterPro" id="IPR009003">
    <property type="entry name" value="Peptidase_S1_PA"/>
</dbReference>
<accession>A0A6P7THW2</accession>
<keyword evidence="3" id="KW-0720">Serine protease</keyword>
<dbReference type="SUPFAM" id="SSF50494">
    <property type="entry name" value="Trypsin-like serine proteases"/>
    <property type="match status" value="1"/>
</dbReference>
<dbReference type="CDD" id="cd00190">
    <property type="entry name" value="Tryp_SPc"/>
    <property type="match status" value="1"/>
</dbReference>
<dbReference type="InterPro" id="IPR001254">
    <property type="entry name" value="Trypsin_dom"/>
</dbReference>
<keyword evidence="3" id="KW-0378">Hydrolase</keyword>
<dbReference type="FunFam" id="2.40.10.10:FF:000002">
    <property type="entry name" value="Transmembrane protease serine"/>
    <property type="match status" value="1"/>
</dbReference>